<gene>
    <name evidence="1" type="ordered locus">Fraau_1993</name>
</gene>
<name>H8L1W7_FRAAD</name>
<dbReference type="EMBL" id="CP003350">
    <property type="protein sequence ID" value="AFC86378.1"/>
    <property type="molecule type" value="Genomic_DNA"/>
</dbReference>
<reference evidence="1" key="1">
    <citation type="submission" date="2012-02" db="EMBL/GenBank/DDBJ databases">
        <title>The complete genome of Frateuria aurantia DSM 6220.</title>
        <authorList>
            <consortium name="US DOE Joint Genome Institute (JGI-PGF)"/>
            <person name="Lucas S."/>
            <person name="Copeland A."/>
            <person name="Lapidus A."/>
            <person name="Glavina del Rio T."/>
            <person name="Dalin E."/>
            <person name="Tice H."/>
            <person name="Bruce D."/>
            <person name="Goodwin L."/>
            <person name="Pitluck S."/>
            <person name="Peters L."/>
            <person name="Ovchinnikova G."/>
            <person name="Teshima H."/>
            <person name="Kyrpides N."/>
            <person name="Mavromatis K."/>
            <person name="Ivanova N."/>
            <person name="Brettin T."/>
            <person name="Detter J.C."/>
            <person name="Han C."/>
            <person name="Larimer F."/>
            <person name="Land M."/>
            <person name="Hauser L."/>
            <person name="Markowitz V."/>
            <person name="Cheng J.-F."/>
            <person name="Hugenholtz P."/>
            <person name="Woyke T."/>
            <person name="Wu D."/>
            <person name="Brambilla E."/>
            <person name="Klenk H.-P."/>
            <person name="Eisen J.A."/>
        </authorList>
    </citation>
    <scope>NUCLEOTIDE SEQUENCE</scope>
    <source>
        <strain evidence="1">DSM 6220</strain>
    </source>
</reference>
<proteinExistence type="predicted"/>
<sequence>MAYRDVLGNRMIQARLTGRIMRWPAQAISLISRSRCIR</sequence>
<protein>
    <submittedName>
        <fullName evidence="1">Uncharacterized protein</fullName>
    </submittedName>
</protein>
<dbReference type="KEGG" id="fau:Fraau_1993"/>
<keyword evidence="2" id="KW-1185">Reference proteome</keyword>
<evidence type="ECO:0000313" key="2">
    <source>
        <dbReference type="Proteomes" id="UP000005234"/>
    </source>
</evidence>
<accession>H8L1W7</accession>
<evidence type="ECO:0000313" key="1">
    <source>
        <dbReference type="EMBL" id="AFC86378.1"/>
    </source>
</evidence>
<dbReference type="HOGENOM" id="CLU_3328188_0_0_6"/>
<organism evidence="1 2">
    <name type="scientific">Frateuria aurantia (strain ATCC 33424 / DSM 6220 / KCTC 2777 / LMG 1558 / NBRC 3245 / NCIMB 13370)</name>
    <name type="common">Acetobacter aurantius</name>
    <dbReference type="NCBI Taxonomy" id="767434"/>
    <lineage>
        <taxon>Bacteria</taxon>
        <taxon>Pseudomonadati</taxon>
        <taxon>Pseudomonadota</taxon>
        <taxon>Gammaproteobacteria</taxon>
        <taxon>Lysobacterales</taxon>
        <taxon>Rhodanobacteraceae</taxon>
        <taxon>Frateuria</taxon>
    </lineage>
</organism>
<dbReference type="Proteomes" id="UP000005234">
    <property type="component" value="Chromosome"/>
</dbReference>
<dbReference type="AlphaFoldDB" id="H8L1W7"/>